<organism evidence="1 2">
    <name type="scientific">Allosphingosinicella humi</name>
    <dbReference type="NCBI Taxonomy" id="2068657"/>
    <lineage>
        <taxon>Bacteria</taxon>
        <taxon>Pseudomonadati</taxon>
        <taxon>Pseudomonadota</taxon>
        <taxon>Alphaproteobacteria</taxon>
        <taxon>Sphingomonadales</taxon>
        <taxon>Sphingomonadaceae</taxon>
        <taxon>Allosphingosinicella</taxon>
    </lineage>
</organism>
<dbReference type="Proteomes" id="UP000245916">
    <property type="component" value="Unassembled WGS sequence"/>
</dbReference>
<reference evidence="1 2" key="1">
    <citation type="submission" date="2018-05" db="EMBL/GenBank/DDBJ databases">
        <title>Genome of Sphingosinicella humi QZX222.</title>
        <authorList>
            <person name="Qiao Z."/>
            <person name="Wang G."/>
        </authorList>
    </citation>
    <scope>NUCLEOTIDE SEQUENCE [LARGE SCALE GENOMIC DNA]</scope>
    <source>
        <strain evidence="1 2">QZX222</strain>
    </source>
</reference>
<name>A0A2U2J5E6_9SPHN</name>
<protein>
    <submittedName>
        <fullName evidence="1">Uncharacterized protein</fullName>
    </submittedName>
</protein>
<dbReference type="RefSeq" id="WP_109271660.1">
    <property type="nucleotide sequence ID" value="NZ_QFFF01000001.1"/>
</dbReference>
<keyword evidence="2" id="KW-1185">Reference proteome</keyword>
<gene>
    <name evidence="1" type="ORF">DF286_12045</name>
</gene>
<evidence type="ECO:0000313" key="1">
    <source>
        <dbReference type="EMBL" id="PWG03522.1"/>
    </source>
</evidence>
<dbReference type="OrthoDB" id="7596013at2"/>
<accession>A0A2U2J5E6</accession>
<comment type="caution">
    <text evidence="1">The sequence shown here is derived from an EMBL/GenBank/DDBJ whole genome shotgun (WGS) entry which is preliminary data.</text>
</comment>
<dbReference type="EMBL" id="QFFF01000001">
    <property type="protein sequence ID" value="PWG03522.1"/>
    <property type="molecule type" value="Genomic_DNA"/>
</dbReference>
<proteinExistence type="predicted"/>
<sequence length="124" mass="13645">MPMWTPIPLDYEPWTKGTDVFVRSSTTFDASSLGKSTPARDTARQKHFEEVVRRIAWHLGSDTVPVFIDFNGDRRRMDKGCMGHAVAGGFLEPVSNGESGYITQVTLKSGVIDAGKGGSVRREN</sequence>
<evidence type="ECO:0000313" key="2">
    <source>
        <dbReference type="Proteomes" id="UP000245916"/>
    </source>
</evidence>
<dbReference type="AlphaFoldDB" id="A0A2U2J5E6"/>